<feature type="domain" description="Integrase catalytic" evidence="12">
    <location>
        <begin position="812"/>
        <end position="857"/>
    </location>
</feature>
<evidence type="ECO:0000256" key="3">
    <source>
        <dbReference type="ARBA" id="ARBA00022723"/>
    </source>
</evidence>
<keyword evidence="7" id="KW-0238">DNA-binding</keyword>
<evidence type="ECO:0000256" key="1">
    <source>
        <dbReference type="ARBA" id="ARBA00004123"/>
    </source>
</evidence>
<evidence type="ECO:0000313" key="14">
    <source>
        <dbReference type="RefSeq" id="XP_039145660.1"/>
    </source>
</evidence>
<dbReference type="SUPFAM" id="SSF57667">
    <property type="entry name" value="beta-beta-alpha zinc fingers"/>
    <property type="match status" value="1"/>
</dbReference>
<dbReference type="InterPro" id="IPR012337">
    <property type="entry name" value="RNaseH-like_sf"/>
</dbReference>
<dbReference type="PROSITE" id="PS50994">
    <property type="entry name" value="INTEGRASE"/>
    <property type="match status" value="1"/>
</dbReference>
<keyword evidence="13" id="KW-1185">Reference proteome</keyword>
<dbReference type="GO" id="GO:0015074">
    <property type="term" value="P:DNA integration"/>
    <property type="evidence" value="ECO:0007669"/>
    <property type="project" value="InterPro"/>
</dbReference>
<evidence type="ECO:0000256" key="9">
    <source>
        <dbReference type="ARBA" id="ARBA00023242"/>
    </source>
</evidence>
<accession>A0AB40D0G7</accession>
<dbReference type="AlphaFoldDB" id="A0AB40D0G7"/>
<gene>
    <name evidence="14" type="primary">LOC120282895</name>
</gene>
<keyword evidence="6" id="KW-0805">Transcription regulation</keyword>
<dbReference type="GO" id="GO:0003677">
    <property type="term" value="F:DNA binding"/>
    <property type="evidence" value="ECO:0007669"/>
    <property type="project" value="UniProtKB-KW"/>
</dbReference>
<evidence type="ECO:0000256" key="5">
    <source>
        <dbReference type="ARBA" id="ARBA00022833"/>
    </source>
</evidence>
<evidence type="ECO:0000256" key="6">
    <source>
        <dbReference type="ARBA" id="ARBA00023015"/>
    </source>
</evidence>
<dbReference type="InterPro" id="IPR025525">
    <property type="entry name" value="hAT-like_transposase_RNase-H"/>
</dbReference>
<keyword evidence="4 10" id="KW-0863">Zinc-finger</keyword>
<dbReference type="Proteomes" id="UP001515500">
    <property type="component" value="Chromosome 18"/>
</dbReference>
<protein>
    <submittedName>
        <fullName evidence="14">Zinc finger BED domain-containing protein RICESLEEPER 2-like</fullName>
    </submittedName>
</protein>
<dbReference type="InterPro" id="IPR036236">
    <property type="entry name" value="Znf_C2H2_sf"/>
</dbReference>
<keyword evidence="5" id="KW-0862">Zinc</keyword>
<dbReference type="GeneID" id="120282895"/>
<dbReference type="PROSITE" id="PS50808">
    <property type="entry name" value="ZF_BED"/>
    <property type="match status" value="1"/>
</dbReference>
<evidence type="ECO:0000259" key="12">
    <source>
        <dbReference type="PROSITE" id="PS50994"/>
    </source>
</evidence>
<dbReference type="Gene3D" id="3.30.420.10">
    <property type="entry name" value="Ribonuclease H-like superfamily/Ribonuclease H"/>
    <property type="match status" value="1"/>
</dbReference>
<keyword evidence="9" id="KW-0539">Nucleus</keyword>
<dbReference type="InterPro" id="IPR001584">
    <property type="entry name" value="Integrase_cat-core"/>
</dbReference>
<evidence type="ECO:0000256" key="7">
    <source>
        <dbReference type="ARBA" id="ARBA00023125"/>
    </source>
</evidence>
<evidence type="ECO:0000313" key="13">
    <source>
        <dbReference type="Proteomes" id="UP001515500"/>
    </source>
</evidence>
<dbReference type="PANTHER" id="PTHR46481">
    <property type="entry name" value="ZINC FINGER BED DOMAIN-CONTAINING PROTEIN 4"/>
    <property type="match status" value="1"/>
</dbReference>
<sequence length="857" mass="98943">MKQGEKVQDFVGRVLDVVYQVRMMEEDLPQKTVVTKILRSLVPRFSQVVHSIIEAKYLNNLIVDELSGSLKSHEAILSLKDDLEEEKALHISSTQPRDQSNLGGVGYGGLKKRVMDRHDNIVRSYFVSVSQAFVSVLMSCDVVDLGEEEEDEGNEKKRAKTSSVWLEFKEIDLPDGSKKGECIHCKRKLAINASKSTTQFKRHLSTCMKRKIYQNQQQKISFQPVQGGNGDVEMQPALTNGKFDMAKMRKASAHWILMHEHPFSVMEEEGFNMMQRCGMPEWEKVSRVTIKKDCMQVYEAKKKNLKSLLKNVSKISLTVDLWKSSNQKIEYMILTAHFIDHNWRLQKRVINFVRLPPPRRGVEIADCIFKCLKEWGIENKVFTISIDNASSNDVAIRILKDTFSRTKRLLCGGKLFHVRCCAHILNLMVQDGISEIQEIIEDIHESVKFINQSEARLKSFSDIVQQLQLPERKLILDCKTRWNSTFEMLSVAMKFKNVFPMFKDREILYHCCPCPEDWEKVEKICEILEVFNAITKIISGSDYPTSNLFLNEVYRVKMLLDKRVNDENDFIRAMIGKMKAKFDKYWGECNLLMSVAAILDPRCKMRVVDFTFARMYSDREARENITKVREALHEIYEEYVREYQHGNEHSGETSMHNNDDVGTSGKGLSGWSEFSSYVKSIEKASPQQSDLDGYLAEGCFIFEGNPDEFNALEWWKGSTLKYRILSRMARDILAIPITTVDFRRLLSVKGGRVIDTYRSSLAPETVQALLCGGDWCRNLHGVKKKNKRKSESFQKFKYFKLLVKKQHSLPVKTLRTDRGGEFTLQEFETYCKLNGILHQLTTPRTPQQNGIAERKNI</sequence>
<evidence type="ECO:0000256" key="8">
    <source>
        <dbReference type="ARBA" id="ARBA00023163"/>
    </source>
</evidence>
<dbReference type="InterPro" id="IPR036397">
    <property type="entry name" value="RNaseH_sf"/>
</dbReference>
<keyword evidence="8" id="KW-0804">Transcription</keyword>
<dbReference type="SMART" id="SM00614">
    <property type="entry name" value="ZnF_BED"/>
    <property type="match status" value="1"/>
</dbReference>
<feature type="domain" description="BED-type" evidence="11">
    <location>
        <begin position="159"/>
        <end position="220"/>
    </location>
</feature>
<evidence type="ECO:0000259" key="11">
    <source>
        <dbReference type="PROSITE" id="PS50808"/>
    </source>
</evidence>
<dbReference type="InterPro" id="IPR008906">
    <property type="entry name" value="HATC_C_dom"/>
</dbReference>
<dbReference type="PANTHER" id="PTHR46481:SF10">
    <property type="entry name" value="ZINC FINGER BED DOMAIN-CONTAINING PROTEIN 39"/>
    <property type="match status" value="1"/>
</dbReference>
<dbReference type="GO" id="GO:0046983">
    <property type="term" value="F:protein dimerization activity"/>
    <property type="evidence" value="ECO:0007669"/>
    <property type="project" value="InterPro"/>
</dbReference>
<comment type="subcellular location">
    <subcellularLocation>
        <location evidence="1">Nucleus</location>
    </subcellularLocation>
</comment>
<name>A0AB40D0G7_DIOCR</name>
<reference evidence="14" key="1">
    <citation type="submission" date="2025-08" db="UniProtKB">
        <authorList>
            <consortium name="RefSeq"/>
        </authorList>
    </citation>
    <scope>IDENTIFICATION</scope>
</reference>
<dbReference type="InterPro" id="IPR003656">
    <property type="entry name" value="Znf_BED"/>
</dbReference>
<dbReference type="Pfam" id="PF14372">
    <property type="entry name" value="hAT-like_RNase-H"/>
    <property type="match status" value="1"/>
</dbReference>
<evidence type="ECO:0000256" key="4">
    <source>
        <dbReference type="ARBA" id="ARBA00022771"/>
    </source>
</evidence>
<dbReference type="GO" id="GO:0008270">
    <property type="term" value="F:zinc ion binding"/>
    <property type="evidence" value="ECO:0007669"/>
    <property type="project" value="UniProtKB-KW"/>
</dbReference>
<dbReference type="InterPro" id="IPR052035">
    <property type="entry name" value="ZnF_BED_domain_contain"/>
</dbReference>
<proteinExistence type="predicted"/>
<evidence type="ECO:0000256" key="10">
    <source>
        <dbReference type="PROSITE-ProRule" id="PRU00027"/>
    </source>
</evidence>
<organism evidence="13 14">
    <name type="scientific">Dioscorea cayennensis subsp. rotundata</name>
    <name type="common">White Guinea yam</name>
    <name type="synonym">Dioscorea rotundata</name>
    <dbReference type="NCBI Taxonomy" id="55577"/>
    <lineage>
        <taxon>Eukaryota</taxon>
        <taxon>Viridiplantae</taxon>
        <taxon>Streptophyta</taxon>
        <taxon>Embryophyta</taxon>
        <taxon>Tracheophyta</taxon>
        <taxon>Spermatophyta</taxon>
        <taxon>Magnoliopsida</taxon>
        <taxon>Liliopsida</taxon>
        <taxon>Dioscoreales</taxon>
        <taxon>Dioscoreaceae</taxon>
        <taxon>Dioscorea</taxon>
    </lineage>
</organism>
<keyword evidence="3" id="KW-0479">Metal-binding</keyword>
<dbReference type="GO" id="GO:0005634">
    <property type="term" value="C:nucleus"/>
    <property type="evidence" value="ECO:0007669"/>
    <property type="project" value="UniProtKB-SubCell"/>
</dbReference>
<dbReference type="Pfam" id="PF05699">
    <property type="entry name" value="Dimer_Tnp_hAT"/>
    <property type="match status" value="1"/>
</dbReference>
<evidence type="ECO:0000256" key="2">
    <source>
        <dbReference type="ARBA" id="ARBA00011738"/>
    </source>
</evidence>
<dbReference type="RefSeq" id="XP_039145660.1">
    <property type="nucleotide sequence ID" value="XM_039289726.1"/>
</dbReference>
<comment type="subunit">
    <text evidence="2">Homodimer.</text>
</comment>
<dbReference type="SUPFAM" id="SSF53098">
    <property type="entry name" value="Ribonuclease H-like"/>
    <property type="match status" value="2"/>
</dbReference>
<dbReference type="GO" id="GO:0009791">
    <property type="term" value="P:post-embryonic development"/>
    <property type="evidence" value="ECO:0007669"/>
    <property type="project" value="UniProtKB-ARBA"/>
</dbReference>